<dbReference type="STRING" id="597456.A0A0L7R4E7"/>
<evidence type="ECO:0000259" key="2">
    <source>
        <dbReference type="Pfam" id="PF15749"/>
    </source>
</evidence>
<dbReference type="PANTHER" id="PTHR15863:SF2">
    <property type="entry name" value="MRN COMPLEX-INTERACTING PROTEIN"/>
    <property type="match status" value="1"/>
</dbReference>
<reference evidence="3 4" key="1">
    <citation type="submission" date="2015-07" db="EMBL/GenBank/DDBJ databases">
        <title>The genome of Habropoda laboriosa.</title>
        <authorList>
            <person name="Pan H."/>
            <person name="Kapheim K."/>
        </authorList>
    </citation>
    <scope>NUCLEOTIDE SEQUENCE [LARGE SCALE GENOMIC DNA]</scope>
    <source>
        <strain evidence="3">0110345459</strain>
    </source>
</reference>
<organism evidence="3 4">
    <name type="scientific">Habropoda laboriosa</name>
    <dbReference type="NCBI Taxonomy" id="597456"/>
    <lineage>
        <taxon>Eukaryota</taxon>
        <taxon>Metazoa</taxon>
        <taxon>Ecdysozoa</taxon>
        <taxon>Arthropoda</taxon>
        <taxon>Hexapoda</taxon>
        <taxon>Insecta</taxon>
        <taxon>Pterygota</taxon>
        <taxon>Neoptera</taxon>
        <taxon>Endopterygota</taxon>
        <taxon>Hymenoptera</taxon>
        <taxon>Apocrita</taxon>
        <taxon>Aculeata</taxon>
        <taxon>Apoidea</taxon>
        <taxon>Anthophila</taxon>
        <taxon>Apidae</taxon>
        <taxon>Habropoda</taxon>
    </lineage>
</organism>
<dbReference type="GO" id="GO:0006886">
    <property type="term" value="P:intracellular protein transport"/>
    <property type="evidence" value="ECO:0007669"/>
    <property type="project" value="InterPro"/>
</dbReference>
<dbReference type="GO" id="GO:0003682">
    <property type="term" value="F:chromatin binding"/>
    <property type="evidence" value="ECO:0007669"/>
    <property type="project" value="TreeGrafter"/>
</dbReference>
<feature type="region of interest" description="Disordered" evidence="1">
    <location>
        <begin position="169"/>
        <end position="191"/>
    </location>
</feature>
<feature type="domain" description="MRN complex-interacting protein N-terminal" evidence="2">
    <location>
        <begin position="7"/>
        <end position="94"/>
    </location>
</feature>
<evidence type="ECO:0000313" key="4">
    <source>
        <dbReference type="Proteomes" id="UP000053825"/>
    </source>
</evidence>
<name>A0A0L7R4E7_9HYME</name>
<dbReference type="GO" id="GO:0006888">
    <property type="term" value="P:endoplasmic reticulum to Golgi vesicle-mediated transport"/>
    <property type="evidence" value="ECO:0007669"/>
    <property type="project" value="InterPro"/>
</dbReference>
<evidence type="ECO:0000313" key="3">
    <source>
        <dbReference type="EMBL" id="KOC65699.1"/>
    </source>
</evidence>
<accession>A0A0L7R4E7</accession>
<dbReference type="GO" id="GO:0030127">
    <property type="term" value="C:COPII vesicle coat"/>
    <property type="evidence" value="ECO:0007669"/>
    <property type="project" value="InterPro"/>
</dbReference>
<dbReference type="GO" id="GO:0005634">
    <property type="term" value="C:nucleus"/>
    <property type="evidence" value="ECO:0007669"/>
    <property type="project" value="TreeGrafter"/>
</dbReference>
<dbReference type="PANTHER" id="PTHR15863">
    <property type="entry name" value="MRN COMPLEX-INTERACTING PROTEIN"/>
    <property type="match status" value="1"/>
</dbReference>
<dbReference type="GO" id="GO:0008270">
    <property type="term" value="F:zinc ion binding"/>
    <property type="evidence" value="ECO:0007669"/>
    <property type="project" value="InterPro"/>
</dbReference>
<sequence length="220" mass="25627">MSQEMNILCCSSCRTYQVHIVKKAKKWQCKICNFKQIFKQVYFKGSGKDCRLYVQKLNLTKEHKLEENASFQGSNDMSNACFNDYSEQPKLELTENKWAKYLDKPDEIKFKNCAISNSQGTSYKRSDDSLYLDNDNVSCSDNEHTNVNSDISYENDFKQDFDYDTEEEDNNVTTEGKVDNVSYNNDNSKDSDFHSKSVMETKFSKNIFDDNEDLDLTVNF</sequence>
<gene>
    <name evidence="3" type="ORF">WH47_10161</name>
</gene>
<dbReference type="Proteomes" id="UP000053825">
    <property type="component" value="Unassembled WGS sequence"/>
</dbReference>
<dbReference type="GO" id="GO:0007095">
    <property type="term" value="P:mitotic G2 DNA damage checkpoint signaling"/>
    <property type="evidence" value="ECO:0007669"/>
    <property type="project" value="TreeGrafter"/>
</dbReference>
<dbReference type="AlphaFoldDB" id="A0A0L7R4E7"/>
<dbReference type="InterPro" id="IPR036174">
    <property type="entry name" value="Znf_Sec23_Sec24_sf"/>
</dbReference>
<dbReference type="Pfam" id="PF15749">
    <property type="entry name" value="MRNIP"/>
    <property type="match status" value="1"/>
</dbReference>
<dbReference type="InterPro" id="IPR032739">
    <property type="entry name" value="MRNIP"/>
</dbReference>
<evidence type="ECO:0000256" key="1">
    <source>
        <dbReference type="SAM" id="MobiDB-lite"/>
    </source>
</evidence>
<dbReference type="OrthoDB" id="5960226at2759"/>
<dbReference type="EMBL" id="KQ414657">
    <property type="protein sequence ID" value="KOC65699.1"/>
    <property type="molecule type" value="Genomic_DNA"/>
</dbReference>
<keyword evidence="4" id="KW-1185">Reference proteome</keyword>
<dbReference type="InterPro" id="IPR049472">
    <property type="entry name" value="MRNIP_N"/>
</dbReference>
<protein>
    <submittedName>
        <fullName evidence="3">UPF0544 protein C5orf45</fullName>
    </submittedName>
</protein>
<proteinExistence type="predicted"/>
<dbReference type="SUPFAM" id="SSF82919">
    <property type="entry name" value="Zn-finger domain of Sec23/24"/>
    <property type="match status" value="1"/>
</dbReference>